<keyword evidence="4" id="KW-1185">Reference proteome</keyword>
<reference evidence="3" key="1">
    <citation type="journal article" date="2023" name="Science">
        <title>Genome structures resolve the early diversification of teleost fishes.</title>
        <authorList>
            <person name="Parey E."/>
            <person name="Louis A."/>
            <person name="Montfort J."/>
            <person name="Bouchez O."/>
            <person name="Roques C."/>
            <person name="Iampietro C."/>
            <person name="Lluch J."/>
            <person name="Castinel A."/>
            <person name="Donnadieu C."/>
            <person name="Desvignes T."/>
            <person name="Floi Bucao C."/>
            <person name="Jouanno E."/>
            <person name="Wen M."/>
            <person name="Mejri S."/>
            <person name="Dirks R."/>
            <person name="Jansen H."/>
            <person name="Henkel C."/>
            <person name="Chen W.J."/>
            <person name="Zahm M."/>
            <person name="Cabau C."/>
            <person name="Klopp C."/>
            <person name="Thompson A.W."/>
            <person name="Robinson-Rechavi M."/>
            <person name="Braasch I."/>
            <person name="Lecointre G."/>
            <person name="Bobe J."/>
            <person name="Postlethwait J.H."/>
            <person name="Berthelot C."/>
            <person name="Roest Crollius H."/>
            <person name="Guiguen Y."/>
        </authorList>
    </citation>
    <scope>NUCLEOTIDE SEQUENCE</scope>
    <source>
        <strain evidence="3">WJC10195</strain>
    </source>
</reference>
<dbReference type="SUPFAM" id="SSF53822">
    <property type="entry name" value="Periplasmic binding protein-like I"/>
    <property type="match status" value="1"/>
</dbReference>
<dbReference type="InterPro" id="IPR050726">
    <property type="entry name" value="mGluR"/>
</dbReference>
<protein>
    <submittedName>
        <fullName evidence="3">Uncharacterized protein</fullName>
    </submittedName>
</protein>
<proteinExistence type="predicted"/>
<name>A0A9Q1F890_SYNKA</name>
<evidence type="ECO:0000313" key="3">
    <source>
        <dbReference type="EMBL" id="KAJ8353213.1"/>
    </source>
</evidence>
<feature type="region of interest" description="Disordered" evidence="2">
    <location>
        <begin position="1"/>
        <end position="25"/>
    </location>
</feature>
<keyword evidence="1" id="KW-0325">Glycoprotein</keyword>
<evidence type="ECO:0000313" key="4">
    <source>
        <dbReference type="Proteomes" id="UP001152622"/>
    </source>
</evidence>
<dbReference type="Proteomes" id="UP001152622">
    <property type="component" value="Chromosome 7"/>
</dbReference>
<dbReference type="AlphaFoldDB" id="A0A9Q1F890"/>
<organism evidence="3 4">
    <name type="scientific">Synaphobranchus kaupii</name>
    <name type="common">Kaup's arrowtooth eel</name>
    <dbReference type="NCBI Taxonomy" id="118154"/>
    <lineage>
        <taxon>Eukaryota</taxon>
        <taxon>Metazoa</taxon>
        <taxon>Chordata</taxon>
        <taxon>Craniata</taxon>
        <taxon>Vertebrata</taxon>
        <taxon>Euteleostomi</taxon>
        <taxon>Actinopterygii</taxon>
        <taxon>Neopterygii</taxon>
        <taxon>Teleostei</taxon>
        <taxon>Anguilliformes</taxon>
        <taxon>Synaphobranchidae</taxon>
        <taxon>Synaphobranchus</taxon>
    </lineage>
</organism>
<gene>
    <name evidence="3" type="ORF">SKAU_G00207800</name>
</gene>
<comment type="caution">
    <text evidence="3">The sequence shown here is derived from an EMBL/GenBank/DDBJ whole genome shotgun (WGS) entry which is preliminary data.</text>
</comment>
<dbReference type="Gene3D" id="3.40.50.2300">
    <property type="match status" value="1"/>
</dbReference>
<feature type="compositionally biased region" description="Low complexity" evidence="2">
    <location>
        <begin position="7"/>
        <end position="21"/>
    </location>
</feature>
<sequence length="146" mass="16858">MSFTQGTTVTPLTTPSLHPSSDGWADRDEVVEGYEEEAVGGITVKLQSAEVTSFNDYFLKLRLDTNTRNPWFAEFWQHRFQCRLPGHPQENTNFRKNCSGRATDLLLGTATTKKKHAQGDLTHQCHEDRFTYSWTLQRKMRLQQHV</sequence>
<evidence type="ECO:0000256" key="2">
    <source>
        <dbReference type="SAM" id="MobiDB-lite"/>
    </source>
</evidence>
<evidence type="ECO:0000256" key="1">
    <source>
        <dbReference type="ARBA" id="ARBA00023180"/>
    </source>
</evidence>
<accession>A0A9Q1F890</accession>
<dbReference type="OrthoDB" id="425344at2759"/>
<dbReference type="InterPro" id="IPR028082">
    <property type="entry name" value="Peripla_BP_I"/>
</dbReference>
<dbReference type="EMBL" id="JAINUF010000007">
    <property type="protein sequence ID" value="KAJ8353213.1"/>
    <property type="molecule type" value="Genomic_DNA"/>
</dbReference>
<dbReference type="PANTHER" id="PTHR24060">
    <property type="entry name" value="METABOTROPIC GLUTAMATE RECEPTOR"/>
    <property type="match status" value="1"/>
</dbReference>